<dbReference type="RefSeq" id="WP_095797017.1">
    <property type="nucleotide sequence ID" value="NZ_BAAAQA010000025.1"/>
</dbReference>
<dbReference type="Proteomes" id="UP001500166">
    <property type="component" value="Unassembled WGS sequence"/>
</dbReference>
<proteinExistence type="predicted"/>
<gene>
    <name evidence="1" type="ORF">GCM10009824_22790</name>
</gene>
<dbReference type="EMBL" id="BAAAQA010000025">
    <property type="protein sequence ID" value="GAA2120805.1"/>
    <property type="molecule type" value="Genomic_DNA"/>
</dbReference>
<evidence type="ECO:0000313" key="2">
    <source>
        <dbReference type="Proteomes" id="UP001500166"/>
    </source>
</evidence>
<name>A0ABN2Y3L0_9MICC</name>
<reference evidence="1 2" key="1">
    <citation type="journal article" date="2019" name="Int. J. Syst. Evol. Microbiol.">
        <title>The Global Catalogue of Microorganisms (GCM) 10K type strain sequencing project: providing services to taxonomists for standard genome sequencing and annotation.</title>
        <authorList>
            <consortium name="The Broad Institute Genomics Platform"/>
            <consortium name="The Broad Institute Genome Sequencing Center for Infectious Disease"/>
            <person name="Wu L."/>
            <person name="Ma J."/>
        </authorList>
    </citation>
    <scope>NUCLEOTIDE SEQUENCE [LARGE SCALE GENOMIC DNA]</scope>
    <source>
        <strain evidence="1 2">JCM 15914</strain>
    </source>
</reference>
<accession>A0ABN2Y3L0</accession>
<comment type="caution">
    <text evidence="1">The sequence shown here is derived from an EMBL/GenBank/DDBJ whole genome shotgun (WGS) entry which is preliminary data.</text>
</comment>
<evidence type="ECO:0008006" key="3">
    <source>
        <dbReference type="Google" id="ProtNLM"/>
    </source>
</evidence>
<evidence type="ECO:0000313" key="1">
    <source>
        <dbReference type="EMBL" id="GAA2120805.1"/>
    </source>
</evidence>
<protein>
    <recommendedName>
        <fullName evidence="3">CopG family transcriptional regulator</fullName>
    </recommendedName>
</protein>
<organism evidence="1 2">
    <name type="scientific">Kocuria atrinae</name>
    <dbReference type="NCBI Taxonomy" id="592377"/>
    <lineage>
        <taxon>Bacteria</taxon>
        <taxon>Bacillati</taxon>
        <taxon>Actinomycetota</taxon>
        <taxon>Actinomycetes</taxon>
        <taxon>Micrococcales</taxon>
        <taxon>Micrococcaceae</taxon>
        <taxon>Kocuria</taxon>
    </lineage>
</organism>
<sequence length="69" mass="8088">MCWQFYARPGWLARSTGRPKSYYLREAIEESLPRIEETYRIAALVERVHSGEEPIFDLEDVVKDLGLDD</sequence>
<keyword evidence="2" id="KW-1185">Reference proteome</keyword>